<dbReference type="Proteomes" id="UP000681720">
    <property type="component" value="Unassembled WGS sequence"/>
</dbReference>
<feature type="non-terminal residue" evidence="2">
    <location>
        <position position="1"/>
    </location>
</feature>
<protein>
    <submittedName>
        <fullName evidence="2">Uncharacterized protein</fullName>
    </submittedName>
</protein>
<sequence length="57" mass="6435">TGAIESIPFDKQLVPIVLLHTFPLLQPFINDDDDGNDKSLFVNEELFDSFPFKIGVK</sequence>
<dbReference type="Proteomes" id="UP000681967">
    <property type="component" value="Unassembled WGS sequence"/>
</dbReference>
<accession>A0A8S3A6W8</accession>
<dbReference type="EMBL" id="CAJOBH010114365">
    <property type="protein sequence ID" value="CAF4678172.1"/>
    <property type="molecule type" value="Genomic_DNA"/>
</dbReference>
<evidence type="ECO:0000313" key="2">
    <source>
        <dbReference type="EMBL" id="CAF4678172.1"/>
    </source>
</evidence>
<name>A0A8S3A6W8_9BILA</name>
<evidence type="ECO:0000313" key="3">
    <source>
        <dbReference type="Proteomes" id="UP000681967"/>
    </source>
</evidence>
<proteinExistence type="predicted"/>
<dbReference type="EMBL" id="CAJOBJ010088280">
    <property type="protein sequence ID" value="CAF4530120.1"/>
    <property type="molecule type" value="Genomic_DNA"/>
</dbReference>
<dbReference type="AlphaFoldDB" id="A0A8S3A6W8"/>
<organism evidence="2 3">
    <name type="scientific">Rotaria magnacalcarata</name>
    <dbReference type="NCBI Taxonomy" id="392030"/>
    <lineage>
        <taxon>Eukaryota</taxon>
        <taxon>Metazoa</taxon>
        <taxon>Spiralia</taxon>
        <taxon>Gnathifera</taxon>
        <taxon>Rotifera</taxon>
        <taxon>Eurotatoria</taxon>
        <taxon>Bdelloidea</taxon>
        <taxon>Philodinida</taxon>
        <taxon>Philodinidae</taxon>
        <taxon>Rotaria</taxon>
    </lineage>
</organism>
<comment type="caution">
    <text evidence="2">The sequence shown here is derived from an EMBL/GenBank/DDBJ whole genome shotgun (WGS) entry which is preliminary data.</text>
</comment>
<gene>
    <name evidence="2" type="ORF">BYL167_LOCUS43238</name>
    <name evidence="1" type="ORF">GIL414_LOCUS35985</name>
</gene>
<evidence type="ECO:0000313" key="1">
    <source>
        <dbReference type="EMBL" id="CAF4530120.1"/>
    </source>
</evidence>
<reference evidence="2" key="1">
    <citation type="submission" date="2021-02" db="EMBL/GenBank/DDBJ databases">
        <authorList>
            <person name="Nowell W R."/>
        </authorList>
    </citation>
    <scope>NUCLEOTIDE SEQUENCE</scope>
</reference>